<feature type="transmembrane region" description="Helical" evidence="7">
    <location>
        <begin position="106"/>
        <end position="130"/>
    </location>
</feature>
<feature type="transmembrane region" description="Helical" evidence="7">
    <location>
        <begin position="258"/>
        <end position="276"/>
    </location>
</feature>
<evidence type="ECO:0000313" key="10">
    <source>
        <dbReference type="Proteomes" id="UP000541033"/>
    </source>
</evidence>
<evidence type="ECO:0000256" key="5">
    <source>
        <dbReference type="ARBA" id="ARBA00022989"/>
    </source>
</evidence>
<dbReference type="GO" id="GO:0005886">
    <property type="term" value="C:plasma membrane"/>
    <property type="evidence" value="ECO:0007669"/>
    <property type="project" value="UniProtKB-SubCell"/>
</dbReference>
<dbReference type="PROSITE" id="PS01311">
    <property type="entry name" value="LGT"/>
    <property type="match status" value="1"/>
</dbReference>
<feature type="transmembrane region" description="Helical" evidence="7">
    <location>
        <begin position="66"/>
        <end position="86"/>
    </location>
</feature>
<comment type="caution">
    <text evidence="9">The sequence shown here is derived from an EMBL/GenBank/DDBJ whole genome shotgun (WGS) entry which is preliminary data.</text>
</comment>
<dbReference type="HAMAP" id="MF_01147">
    <property type="entry name" value="Lgt"/>
    <property type="match status" value="1"/>
</dbReference>
<keyword evidence="5 7" id="KW-1133">Transmembrane helix</keyword>
<evidence type="ECO:0000256" key="6">
    <source>
        <dbReference type="ARBA" id="ARBA00023136"/>
    </source>
</evidence>
<keyword evidence="6 7" id="KW-0472">Membrane</keyword>
<feature type="transmembrane region" description="Helical" evidence="7">
    <location>
        <begin position="199"/>
        <end position="217"/>
    </location>
</feature>
<protein>
    <recommendedName>
        <fullName evidence="7">Phosphatidylglycerol--prolipoprotein diacylglyceryl transferase</fullName>
        <ecNumber evidence="7">2.5.1.145</ecNumber>
    </recommendedName>
</protein>
<dbReference type="UniPathway" id="UPA00664"/>
<dbReference type="EC" id="2.5.1.145" evidence="7"/>
<dbReference type="Pfam" id="PF01790">
    <property type="entry name" value="LGT"/>
    <property type="match status" value="1"/>
</dbReference>
<dbReference type="Proteomes" id="UP000541033">
    <property type="component" value="Unassembled WGS sequence"/>
</dbReference>
<dbReference type="GO" id="GO:0008961">
    <property type="term" value="F:phosphatidylglycerol-prolipoprotein diacylglyceryl transferase activity"/>
    <property type="evidence" value="ECO:0007669"/>
    <property type="project" value="UniProtKB-UniRule"/>
</dbReference>
<keyword evidence="2 7" id="KW-1003">Cell membrane</keyword>
<proteinExistence type="inferred from homology"/>
<organism evidence="9 10">
    <name type="scientific">Lysinibacter cavernae</name>
    <dbReference type="NCBI Taxonomy" id="1640652"/>
    <lineage>
        <taxon>Bacteria</taxon>
        <taxon>Bacillati</taxon>
        <taxon>Actinomycetota</taxon>
        <taxon>Actinomycetes</taxon>
        <taxon>Micrococcales</taxon>
        <taxon>Microbacteriaceae</taxon>
        <taxon>Lysinibacter</taxon>
    </lineage>
</organism>
<comment type="catalytic activity">
    <reaction evidence="7">
        <text>L-cysteinyl-[prolipoprotein] + a 1,2-diacyl-sn-glycero-3-phospho-(1'-sn-glycerol) = an S-1,2-diacyl-sn-glyceryl-L-cysteinyl-[prolipoprotein] + sn-glycerol 1-phosphate + H(+)</text>
        <dbReference type="Rhea" id="RHEA:56712"/>
        <dbReference type="Rhea" id="RHEA-COMP:14679"/>
        <dbReference type="Rhea" id="RHEA-COMP:14680"/>
        <dbReference type="ChEBI" id="CHEBI:15378"/>
        <dbReference type="ChEBI" id="CHEBI:29950"/>
        <dbReference type="ChEBI" id="CHEBI:57685"/>
        <dbReference type="ChEBI" id="CHEBI:64716"/>
        <dbReference type="ChEBI" id="CHEBI:140658"/>
        <dbReference type="EC" id="2.5.1.145"/>
    </reaction>
</comment>
<feature type="transmembrane region" description="Helical" evidence="7">
    <location>
        <begin position="36"/>
        <end position="54"/>
    </location>
</feature>
<reference evidence="9 10" key="1">
    <citation type="submission" date="2020-02" db="EMBL/GenBank/DDBJ databases">
        <title>Sequencing the genomes of 1000 actinobacteria strains.</title>
        <authorList>
            <person name="Klenk H.-P."/>
        </authorList>
    </citation>
    <scope>NUCLEOTIDE SEQUENCE [LARGE SCALE GENOMIC DNA]</scope>
    <source>
        <strain evidence="9 10">DSM 27960</strain>
    </source>
</reference>
<keyword evidence="9" id="KW-0449">Lipoprotein</keyword>
<feature type="binding site" evidence="7">
    <location>
        <position position="156"/>
    </location>
    <ligand>
        <name>a 1,2-diacyl-sn-glycero-3-phospho-(1'-sn-glycerol)</name>
        <dbReference type="ChEBI" id="CHEBI:64716"/>
    </ligand>
</feature>
<dbReference type="InterPro" id="IPR001640">
    <property type="entry name" value="Lgt"/>
</dbReference>
<evidence type="ECO:0000256" key="8">
    <source>
        <dbReference type="SAM" id="MobiDB-lite"/>
    </source>
</evidence>
<dbReference type="NCBIfam" id="TIGR00544">
    <property type="entry name" value="lgt"/>
    <property type="match status" value="1"/>
</dbReference>
<dbReference type="GO" id="GO:0042158">
    <property type="term" value="P:lipoprotein biosynthetic process"/>
    <property type="evidence" value="ECO:0007669"/>
    <property type="project" value="UniProtKB-UniRule"/>
</dbReference>
<comment type="similarity">
    <text evidence="1 7">Belongs to the Lgt family.</text>
</comment>
<name>A0A7X5QZK5_9MICO</name>
<keyword evidence="3 7" id="KW-0808">Transferase</keyword>
<comment type="pathway">
    <text evidence="7">Protein modification; lipoprotein biosynthesis (diacylglyceryl transfer).</text>
</comment>
<dbReference type="EMBL" id="JAAMOX010000001">
    <property type="protein sequence ID" value="NIH52856.1"/>
    <property type="molecule type" value="Genomic_DNA"/>
</dbReference>
<keyword evidence="4 7" id="KW-0812">Transmembrane</keyword>
<dbReference type="AlphaFoldDB" id="A0A7X5QZK5"/>
<evidence type="ECO:0000256" key="2">
    <source>
        <dbReference type="ARBA" id="ARBA00022475"/>
    </source>
</evidence>
<evidence type="ECO:0000256" key="4">
    <source>
        <dbReference type="ARBA" id="ARBA00022692"/>
    </source>
</evidence>
<evidence type="ECO:0000256" key="7">
    <source>
        <dbReference type="HAMAP-Rule" id="MF_01147"/>
    </source>
</evidence>
<evidence type="ECO:0000256" key="3">
    <source>
        <dbReference type="ARBA" id="ARBA00022679"/>
    </source>
</evidence>
<comment type="function">
    <text evidence="7">Catalyzes the transfer of the diacylglyceryl group from phosphatidylglycerol to the sulfhydryl group of the N-terminal cysteine of a prolipoprotein, the first step in the formation of mature lipoproteins.</text>
</comment>
<feature type="region of interest" description="Disordered" evidence="8">
    <location>
        <begin position="314"/>
        <end position="338"/>
    </location>
</feature>
<evidence type="ECO:0000313" key="9">
    <source>
        <dbReference type="EMBL" id="NIH52856.1"/>
    </source>
</evidence>
<evidence type="ECO:0000256" key="1">
    <source>
        <dbReference type="ARBA" id="ARBA00007150"/>
    </source>
</evidence>
<gene>
    <name evidence="7" type="primary">lgt</name>
    <name evidence="9" type="ORF">FHX76_000724</name>
</gene>
<feature type="transmembrane region" description="Helical" evidence="7">
    <location>
        <begin position="137"/>
        <end position="155"/>
    </location>
</feature>
<sequence length="338" mass="37525">MSLPLHVMSGILPASIPSPEVSSFSIPLPWGGELPIHFYALCILAGIIAAAIITNHRLTKRGGESWVTLDFAFWTVILGMIGARTYHVLTHTNDYFYEGADYWKVVMINEGGIAIFGALLGGAVGTLIACRITGIRFWSFADALAPGLLVAQAFGRLGNWFNHELFGSPTNLPWGLEIEKTNSAFPIGLPEGTLFHPTFLYEIIWNLVGLAIILILERKLRTRWGMTFAMYLIWYGIGRAWLETLRVDPIGSFLGLRYNMWTALLAVVVGIVIILIQRKEHPGLENDVYRPGRGPKYVSDDVLSEDEKTHFILGRAHTDEDESEPLPEAATSERSATQ</sequence>
<dbReference type="PANTHER" id="PTHR30589:SF0">
    <property type="entry name" value="PHOSPHATIDYLGLYCEROL--PROLIPOPROTEIN DIACYLGLYCERYL TRANSFERASE"/>
    <property type="match status" value="1"/>
</dbReference>
<keyword evidence="10" id="KW-1185">Reference proteome</keyword>
<accession>A0A7X5QZK5</accession>
<feature type="transmembrane region" description="Helical" evidence="7">
    <location>
        <begin position="224"/>
        <end position="242"/>
    </location>
</feature>
<dbReference type="PANTHER" id="PTHR30589">
    <property type="entry name" value="PROLIPOPROTEIN DIACYLGLYCERYL TRANSFERASE"/>
    <property type="match status" value="1"/>
</dbReference>
<comment type="subcellular location">
    <subcellularLocation>
        <location evidence="7">Cell membrane</location>
        <topology evidence="7">Multi-pass membrane protein</topology>
    </subcellularLocation>
</comment>